<dbReference type="GO" id="GO:0006405">
    <property type="term" value="P:RNA export from nucleus"/>
    <property type="evidence" value="ECO:0007669"/>
    <property type="project" value="TreeGrafter"/>
</dbReference>
<protein>
    <submittedName>
        <fullName evidence="1">Uncharacterized protein</fullName>
    </submittedName>
</protein>
<dbReference type="GO" id="GO:0000972">
    <property type="term" value="P:transcription-dependent tethering of RNA polymerase II gene DNA at nuclear periphery"/>
    <property type="evidence" value="ECO:0007669"/>
    <property type="project" value="TreeGrafter"/>
</dbReference>
<dbReference type="EMBL" id="OY731400">
    <property type="protein sequence ID" value="CAJ1943672.1"/>
    <property type="molecule type" value="Genomic_DNA"/>
</dbReference>
<dbReference type="GO" id="GO:0044611">
    <property type="term" value="C:nuclear pore inner ring"/>
    <property type="evidence" value="ECO:0007669"/>
    <property type="project" value="TreeGrafter"/>
</dbReference>
<organism evidence="1 2">
    <name type="scientific">Sphenostylis stenocarpa</name>
    <dbReference type="NCBI Taxonomy" id="92480"/>
    <lineage>
        <taxon>Eukaryota</taxon>
        <taxon>Viridiplantae</taxon>
        <taxon>Streptophyta</taxon>
        <taxon>Embryophyta</taxon>
        <taxon>Tracheophyta</taxon>
        <taxon>Spermatophyta</taxon>
        <taxon>Magnoliopsida</taxon>
        <taxon>eudicotyledons</taxon>
        <taxon>Gunneridae</taxon>
        <taxon>Pentapetalae</taxon>
        <taxon>rosids</taxon>
        <taxon>fabids</taxon>
        <taxon>Fabales</taxon>
        <taxon>Fabaceae</taxon>
        <taxon>Papilionoideae</taxon>
        <taxon>50 kb inversion clade</taxon>
        <taxon>NPAAA clade</taxon>
        <taxon>indigoferoid/millettioid clade</taxon>
        <taxon>Phaseoleae</taxon>
        <taxon>Sphenostylis</taxon>
    </lineage>
</organism>
<dbReference type="AlphaFoldDB" id="A0AA86S6J7"/>
<dbReference type="Gramene" id="rna-AYBTSS11_LOCUS11477">
    <property type="protein sequence ID" value="CAJ1943672.1"/>
    <property type="gene ID" value="gene-AYBTSS11_LOCUS11477"/>
</dbReference>
<gene>
    <name evidence="1" type="ORF">AYBTSS11_LOCUS11477</name>
</gene>
<reference evidence="1" key="1">
    <citation type="submission" date="2023-10" db="EMBL/GenBank/DDBJ databases">
        <authorList>
            <person name="Domelevo Entfellner J.-B."/>
        </authorList>
    </citation>
    <scope>NUCLEOTIDE SEQUENCE</scope>
</reference>
<dbReference type="GO" id="GO:0006606">
    <property type="term" value="P:protein import into nucleus"/>
    <property type="evidence" value="ECO:0007669"/>
    <property type="project" value="TreeGrafter"/>
</dbReference>
<dbReference type="Gene3D" id="1.20.58.1780">
    <property type="match status" value="1"/>
</dbReference>
<dbReference type="PANTHER" id="PTHR10350">
    <property type="entry name" value="NUCLEAR PORE COMPLEX PROTEIN NUP155"/>
    <property type="match status" value="1"/>
</dbReference>
<dbReference type="InterPro" id="IPR004870">
    <property type="entry name" value="Nucleoporin_Nup155"/>
</dbReference>
<dbReference type="GO" id="GO:0017056">
    <property type="term" value="F:structural constituent of nuclear pore"/>
    <property type="evidence" value="ECO:0007669"/>
    <property type="project" value="InterPro"/>
</dbReference>
<dbReference type="PANTHER" id="PTHR10350:SF6">
    <property type="entry name" value="NUCLEAR PORE COMPLEX PROTEIN NUP155"/>
    <property type="match status" value="1"/>
</dbReference>
<evidence type="ECO:0000313" key="2">
    <source>
        <dbReference type="Proteomes" id="UP001189624"/>
    </source>
</evidence>
<proteinExistence type="predicted"/>
<keyword evidence="2" id="KW-1185">Reference proteome</keyword>
<name>A0AA86S6J7_9FABA</name>
<sequence>MVIGLTSIADFLELCFGNSLLSGNLGTSIRSSRTLGELSLPVEGRMLSVADGVWQTLGLGRSLNPTYNAKKKDYRLKTMGMMEIVFNRPLDILRMLLESDSPRSVLEDFFRFGAGDAAAMCLMLAARILHSENLISNVLACHNLKVVMHHQTQVLLLDLAWATLFRKLRLFFFFRCT</sequence>
<dbReference type="GO" id="GO:0036228">
    <property type="term" value="P:protein localization to nuclear inner membrane"/>
    <property type="evidence" value="ECO:0007669"/>
    <property type="project" value="TreeGrafter"/>
</dbReference>
<dbReference type="Proteomes" id="UP001189624">
    <property type="component" value="Chromosome 3"/>
</dbReference>
<accession>A0AA86S6J7</accession>
<evidence type="ECO:0000313" key="1">
    <source>
        <dbReference type="EMBL" id="CAJ1943672.1"/>
    </source>
</evidence>